<reference evidence="2 3" key="1">
    <citation type="journal article" date="2013" name="Genome Announc.">
        <title>Complete Genome Sequence of Burkholderia sp. Strain RPE64, Bacterial Symbiont of the Bean Bug Riptortus pedestris.</title>
        <authorList>
            <person name="Shibata T.F."/>
            <person name="Maeda T."/>
            <person name="Nikoh N."/>
            <person name="Yamaguchi K."/>
            <person name="Oshima K."/>
            <person name="Hattori M."/>
            <person name="Nishiyama T."/>
            <person name="Hasebe M."/>
            <person name="Fukatsu T."/>
            <person name="Kikuchi Y."/>
            <person name="Shigenobu S."/>
        </authorList>
    </citation>
    <scope>NUCLEOTIDE SEQUENCE [LARGE SCALE GENOMIC DNA]</scope>
</reference>
<organism evidence="2 3">
    <name type="scientific">Caballeronia insecticola</name>
    <dbReference type="NCBI Taxonomy" id="758793"/>
    <lineage>
        <taxon>Bacteria</taxon>
        <taxon>Pseudomonadati</taxon>
        <taxon>Pseudomonadota</taxon>
        <taxon>Betaproteobacteria</taxon>
        <taxon>Burkholderiales</taxon>
        <taxon>Burkholderiaceae</taxon>
        <taxon>Caballeronia</taxon>
    </lineage>
</organism>
<feature type="compositionally biased region" description="Basic and acidic residues" evidence="1">
    <location>
        <begin position="27"/>
        <end position="37"/>
    </location>
</feature>
<keyword evidence="3" id="KW-1185">Reference proteome</keyword>
<dbReference type="EMBL" id="AP013058">
    <property type="protein sequence ID" value="BAN23020.1"/>
    <property type="molecule type" value="Genomic_DNA"/>
</dbReference>
<dbReference type="KEGG" id="buo:BRPE64_ACDS12660"/>
<evidence type="ECO:0000256" key="1">
    <source>
        <dbReference type="SAM" id="MobiDB-lite"/>
    </source>
</evidence>
<dbReference type="HOGENOM" id="CLU_3341210_0_0_4"/>
<name>R4WQ38_9BURK</name>
<dbReference type="AlphaFoldDB" id="R4WQ38"/>
<dbReference type="Proteomes" id="UP000013966">
    <property type="component" value="Chromosome 1"/>
</dbReference>
<reference evidence="2 3" key="2">
    <citation type="journal article" date="2018" name="Int. J. Syst. Evol. Microbiol.">
        <title>Burkholderia insecticola sp. nov., a gut symbiotic bacterium of the bean bug Riptortus pedestris.</title>
        <authorList>
            <person name="Takeshita K."/>
            <person name="Tamaki H."/>
            <person name="Ohbayashi T."/>
            <person name="Meng X.-Y."/>
            <person name="Sone T."/>
            <person name="Mitani Y."/>
            <person name="Peeters C."/>
            <person name="Kikuchi Y."/>
            <person name="Vandamme P."/>
        </authorList>
    </citation>
    <scope>NUCLEOTIDE SEQUENCE [LARGE SCALE GENOMIC DNA]</scope>
    <source>
        <strain evidence="2">RPE64</strain>
    </source>
</reference>
<accession>R4WQ38</accession>
<feature type="region of interest" description="Disordered" evidence="1">
    <location>
        <begin position="18"/>
        <end position="37"/>
    </location>
</feature>
<protein>
    <submittedName>
        <fullName evidence="2">Uncharacterized protein</fullName>
    </submittedName>
</protein>
<evidence type="ECO:0000313" key="3">
    <source>
        <dbReference type="Proteomes" id="UP000013966"/>
    </source>
</evidence>
<proteinExistence type="predicted"/>
<dbReference type="PATRIC" id="fig|758793.3.peg.1267"/>
<evidence type="ECO:0000313" key="2">
    <source>
        <dbReference type="EMBL" id="BAN23020.1"/>
    </source>
</evidence>
<sequence>MLILAVCIVFSSVVLGDTEEPLYSGPSRRDDDSKMTV</sequence>
<dbReference type="STRING" id="758793.BRPE64_ACDS12660"/>
<gene>
    <name evidence="2" type="ORF">BRPE64_ACDS12660</name>
</gene>